<accession>A0A644WIW3</accession>
<name>A0A644WIW3_9ZZZZ</name>
<proteinExistence type="predicted"/>
<reference evidence="1" key="1">
    <citation type="submission" date="2019-08" db="EMBL/GenBank/DDBJ databases">
        <authorList>
            <person name="Kucharzyk K."/>
            <person name="Murdoch R.W."/>
            <person name="Higgins S."/>
            <person name="Loffler F."/>
        </authorList>
    </citation>
    <scope>NUCLEOTIDE SEQUENCE</scope>
</reference>
<comment type="caution">
    <text evidence="1">The sequence shown here is derived from an EMBL/GenBank/DDBJ whole genome shotgun (WGS) entry which is preliminary data.</text>
</comment>
<organism evidence="1">
    <name type="scientific">bioreactor metagenome</name>
    <dbReference type="NCBI Taxonomy" id="1076179"/>
    <lineage>
        <taxon>unclassified sequences</taxon>
        <taxon>metagenomes</taxon>
        <taxon>ecological metagenomes</taxon>
    </lineage>
</organism>
<dbReference type="AlphaFoldDB" id="A0A644WIW3"/>
<evidence type="ECO:0000313" key="1">
    <source>
        <dbReference type="EMBL" id="MPM03549.1"/>
    </source>
</evidence>
<dbReference type="EMBL" id="VSSQ01000963">
    <property type="protein sequence ID" value="MPM03549.1"/>
    <property type="molecule type" value="Genomic_DNA"/>
</dbReference>
<gene>
    <name evidence="1" type="ORF">SDC9_49816</name>
</gene>
<evidence type="ECO:0008006" key="2">
    <source>
        <dbReference type="Google" id="ProtNLM"/>
    </source>
</evidence>
<dbReference type="PROSITE" id="PS51257">
    <property type="entry name" value="PROKAR_LIPOPROTEIN"/>
    <property type="match status" value="1"/>
</dbReference>
<protein>
    <recommendedName>
        <fullName evidence="2">Lipoprotein</fullName>
    </recommendedName>
</protein>
<sequence>MKISHIIVTTLTMSIILACAPRQDKNAENLTEIYSLMFKDALKNQTTAPDFVVYIAKNSKTGESKEICTTTDDLYSGEIVDYKTRTVVFSDKDHKRIGAQTYDNKLVDSIFNSLKKTSIDSIIKENNELGYSKTLEHYSTKYSTGYFEHVLYRNRILTNRDCESGYTVVKKIY</sequence>